<evidence type="ECO:0000313" key="2">
    <source>
        <dbReference type="EMBL" id="KAK0479166.1"/>
    </source>
</evidence>
<accession>A0AA39P8E0</accession>
<dbReference type="AlphaFoldDB" id="A0AA39P8E0"/>
<sequence>MDDSSNPVSSAPFTSLLLLSAKLCLLQSIYHTDVNRSLGTLLDLPWCQLQSLYSQDIRATLCVYAMSFVLVTKECFEYFVKPV</sequence>
<comment type="caution">
    <text evidence="2">The sequence shown here is derived from an EMBL/GenBank/DDBJ whole genome shotgun (WGS) entry which is preliminary data.</text>
</comment>
<gene>
    <name evidence="2" type="ORF">IW261DRAFT_1479617</name>
</gene>
<evidence type="ECO:0000313" key="3">
    <source>
        <dbReference type="Proteomes" id="UP001175227"/>
    </source>
</evidence>
<feature type="chain" id="PRO_5041299548" evidence="1">
    <location>
        <begin position="27"/>
        <end position="83"/>
    </location>
</feature>
<proteinExistence type="predicted"/>
<dbReference type="EMBL" id="JAUEPR010000012">
    <property type="protein sequence ID" value="KAK0479166.1"/>
    <property type="molecule type" value="Genomic_DNA"/>
</dbReference>
<keyword evidence="1" id="KW-0732">Signal</keyword>
<dbReference type="Proteomes" id="UP001175227">
    <property type="component" value="Unassembled WGS sequence"/>
</dbReference>
<organism evidence="2 3">
    <name type="scientific">Armillaria novae-zelandiae</name>
    <dbReference type="NCBI Taxonomy" id="153914"/>
    <lineage>
        <taxon>Eukaryota</taxon>
        <taxon>Fungi</taxon>
        <taxon>Dikarya</taxon>
        <taxon>Basidiomycota</taxon>
        <taxon>Agaricomycotina</taxon>
        <taxon>Agaricomycetes</taxon>
        <taxon>Agaricomycetidae</taxon>
        <taxon>Agaricales</taxon>
        <taxon>Marasmiineae</taxon>
        <taxon>Physalacriaceae</taxon>
        <taxon>Armillaria</taxon>
    </lineage>
</organism>
<feature type="signal peptide" evidence="1">
    <location>
        <begin position="1"/>
        <end position="26"/>
    </location>
</feature>
<keyword evidence="3" id="KW-1185">Reference proteome</keyword>
<protein>
    <submittedName>
        <fullName evidence="2">Uncharacterized protein</fullName>
    </submittedName>
</protein>
<name>A0AA39P8E0_9AGAR</name>
<evidence type="ECO:0000256" key="1">
    <source>
        <dbReference type="SAM" id="SignalP"/>
    </source>
</evidence>
<reference evidence="2" key="1">
    <citation type="submission" date="2023-06" db="EMBL/GenBank/DDBJ databases">
        <authorList>
            <consortium name="Lawrence Berkeley National Laboratory"/>
            <person name="Ahrendt S."/>
            <person name="Sahu N."/>
            <person name="Indic B."/>
            <person name="Wong-Bajracharya J."/>
            <person name="Merenyi Z."/>
            <person name="Ke H.-M."/>
            <person name="Monk M."/>
            <person name="Kocsube S."/>
            <person name="Drula E."/>
            <person name="Lipzen A."/>
            <person name="Balint B."/>
            <person name="Henrissat B."/>
            <person name="Andreopoulos B."/>
            <person name="Martin F.M."/>
            <person name="Harder C.B."/>
            <person name="Rigling D."/>
            <person name="Ford K.L."/>
            <person name="Foster G.D."/>
            <person name="Pangilinan J."/>
            <person name="Papanicolaou A."/>
            <person name="Barry K."/>
            <person name="LaButti K."/>
            <person name="Viragh M."/>
            <person name="Koriabine M."/>
            <person name="Yan M."/>
            <person name="Riley R."/>
            <person name="Champramary S."/>
            <person name="Plett K.L."/>
            <person name="Tsai I.J."/>
            <person name="Slot J."/>
            <person name="Sipos G."/>
            <person name="Plett J."/>
            <person name="Nagy L.G."/>
            <person name="Grigoriev I.V."/>
        </authorList>
    </citation>
    <scope>NUCLEOTIDE SEQUENCE</scope>
    <source>
        <strain evidence="2">ICMP 16352</strain>
    </source>
</reference>